<dbReference type="InterPro" id="IPR024370">
    <property type="entry name" value="PBP_domain"/>
</dbReference>
<protein>
    <submittedName>
        <fullName evidence="4">Phosphate ABC transporter substrate-binding protein</fullName>
    </submittedName>
</protein>
<dbReference type="Proteomes" id="UP001069090">
    <property type="component" value="Unassembled WGS sequence"/>
</dbReference>
<evidence type="ECO:0000256" key="1">
    <source>
        <dbReference type="ARBA" id="ARBA00022729"/>
    </source>
</evidence>
<dbReference type="RefSeq" id="WP_258330449.1">
    <property type="nucleotide sequence ID" value="NZ_JAPTGG010000002.1"/>
</dbReference>
<dbReference type="PANTHER" id="PTHR30570:SF1">
    <property type="entry name" value="PHOSPHATE-BINDING PROTEIN PSTS"/>
    <property type="match status" value="1"/>
</dbReference>
<feature type="signal peptide" evidence="2">
    <location>
        <begin position="1"/>
        <end position="23"/>
    </location>
</feature>
<dbReference type="SUPFAM" id="SSF53850">
    <property type="entry name" value="Periplasmic binding protein-like II"/>
    <property type="match status" value="1"/>
</dbReference>
<dbReference type="EMBL" id="JAPTGG010000002">
    <property type="protein sequence ID" value="MCZ0864296.1"/>
    <property type="molecule type" value="Genomic_DNA"/>
</dbReference>
<gene>
    <name evidence="4" type="ORF">O0V09_03730</name>
</gene>
<dbReference type="PANTHER" id="PTHR30570">
    <property type="entry name" value="PERIPLASMIC PHOSPHATE BINDING COMPONENT OF PHOSPHATE ABC TRANSPORTER"/>
    <property type="match status" value="1"/>
</dbReference>
<dbReference type="AlphaFoldDB" id="A0A9J6RJ71"/>
<comment type="caution">
    <text evidence="4">The sequence shown here is derived from an EMBL/GenBank/DDBJ whole genome shotgun (WGS) entry which is preliminary data.</text>
</comment>
<sequence length="281" mass="29800">MIKALASAIVLLSAVLNLALAQADNRQLTLTGSSTIAPLAMEIAKRYESQHPDVRIDVQMGGSSRGINDTRMGLADIGMVSRPLKSTEQDLTPFQIAMDGIGIILHKSNAVTALSDAQIIDIYTGKINNWQKLGAADLPITVVNKAEGRSTLELFLHYFSLKNSQIKAQVVIGENQQGIKTVAGNPGAIGYVSIGTAEYEQALGTPIKLLPMAGQVATVASVAQGAYPLSRQLNLVVKAKPEGLVKNFINFAQSAEVKDLIVAQFFVAPFSNSIKSGVAGE</sequence>
<organism evidence="4 5">
    <name type="scientific">Dasania phycosphaerae</name>
    <dbReference type="NCBI Taxonomy" id="2950436"/>
    <lineage>
        <taxon>Bacteria</taxon>
        <taxon>Pseudomonadati</taxon>
        <taxon>Pseudomonadota</taxon>
        <taxon>Gammaproteobacteria</taxon>
        <taxon>Cellvibrionales</taxon>
        <taxon>Spongiibacteraceae</taxon>
        <taxon>Dasania</taxon>
    </lineage>
</organism>
<dbReference type="Pfam" id="PF12849">
    <property type="entry name" value="PBP_like_2"/>
    <property type="match status" value="1"/>
</dbReference>
<proteinExistence type="predicted"/>
<keyword evidence="1 2" id="KW-0732">Signal</keyword>
<evidence type="ECO:0000313" key="4">
    <source>
        <dbReference type="EMBL" id="MCZ0864296.1"/>
    </source>
</evidence>
<dbReference type="CDD" id="cd13653">
    <property type="entry name" value="PBP2_phosphate_like_1"/>
    <property type="match status" value="1"/>
</dbReference>
<dbReference type="InterPro" id="IPR050811">
    <property type="entry name" value="Phosphate_ABC_transporter"/>
</dbReference>
<evidence type="ECO:0000313" key="5">
    <source>
        <dbReference type="Proteomes" id="UP001069090"/>
    </source>
</evidence>
<keyword evidence="5" id="KW-1185">Reference proteome</keyword>
<accession>A0A9J6RJ71</accession>
<reference evidence="4 5" key="1">
    <citation type="submission" date="2022-12" db="EMBL/GenBank/DDBJ databases">
        <title>Dasania phycosphaerae sp. nov., isolated from particulate material of the south coast of Korea.</title>
        <authorList>
            <person name="Jiang Y."/>
        </authorList>
    </citation>
    <scope>NUCLEOTIDE SEQUENCE [LARGE SCALE GENOMIC DNA]</scope>
    <source>
        <strain evidence="4 5">GY-19</strain>
    </source>
</reference>
<name>A0A9J6RJ71_9GAMM</name>
<dbReference type="Gene3D" id="3.40.190.10">
    <property type="entry name" value="Periplasmic binding protein-like II"/>
    <property type="match status" value="2"/>
</dbReference>
<feature type="domain" description="PBP" evidence="3">
    <location>
        <begin position="25"/>
        <end position="256"/>
    </location>
</feature>
<evidence type="ECO:0000259" key="3">
    <source>
        <dbReference type="Pfam" id="PF12849"/>
    </source>
</evidence>
<feature type="chain" id="PRO_5039937540" evidence="2">
    <location>
        <begin position="24"/>
        <end position="281"/>
    </location>
</feature>
<evidence type="ECO:0000256" key="2">
    <source>
        <dbReference type="SAM" id="SignalP"/>
    </source>
</evidence>